<protein>
    <submittedName>
        <fullName evidence="1">Uncharacterized protein</fullName>
    </submittedName>
</protein>
<evidence type="ECO:0000313" key="1">
    <source>
        <dbReference type="EMBL" id="JAH81738.1"/>
    </source>
</evidence>
<organism evidence="1">
    <name type="scientific">Anguilla anguilla</name>
    <name type="common">European freshwater eel</name>
    <name type="synonym">Muraena anguilla</name>
    <dbReference type="NCBI Taxonomy" id="7936"/>
    <lineage>
        <taxon>Eukaryota</taxon>
        <taxon>Metazoa</taxon>
        <taxon>Chordata</taxon>
        <taxon>Craniata</taxon>
        <taxon>Vertebrata</taxon>
        <taxon>Euteleostomi</taxon>
        <taxon>Actinopterygii</taxon>
        <taxon>Neopterygii</taxon>
        <taxon>Teleostei</taxon>
        <taxon>Anguilliformes</taxon>
        <taxon>Anguillidae</taxon>
        <taxon>Anguilla</taxon>
    </lineage>
</organism>
<dbReference type="EMBL" id="GBXM01026839">
    <property type="protein sequence ID" value="JAH81738.1"/>
    <property type="molecule type" value="Transcribed_RNA"/>
</dbReference>
<reference evidence="1" key="2">
    <citation type="journal article" date="2015" name="Fish Shellfish Immunol.">
        <title>Early steps in the European eel (Anguilla anguilla)-Vibrio vulnificus interaction in the gills: Role of the RtxA13 toxin.</title>
        <authorList>
            <person name="Callol A."/>
            <person name="Pajuelo D."/>
            <person name="Ebbesson L."/>
            <person name="Teles M."/>
            <person name="MacKenzie S."/>
            <person name="Amaro C."/>
        </authorList>
    </citation>
    <scope>NUCLEOTIDE SEQUENCE</scope>
</reference>
<dbReference type="AlphaFoldDB" id="A0A0E9VWX1"/>
<sequence>MNGSLIDFFRAVHLIVRTFIAVGDPRSHMYS</sequence>
<proteinExistence type="predicted"/>
<name>A0A0E9VWX1_ANGAN</name>
<reference evidence="1" key="1">
    <citation type="submission" date="2014-11" db="EMBL/GenBank/DDBJ databases">
        <authorList>
            <person name="Amaro Gonzalez C."/>
        </authorList>
    </citation>
    <scope>NUCLEOTIDE SEQUENCE</scope>
</reference>
<accession>A0A0E9VWX1</accession>